<dbReference type="GeneTree" id="ENSGT00940000165215"/>
<dbReference type="SMART" id="SM00389">
    <property type="entry name" value="HOX"/>
    <property type="match status" value="1"/>
</dbReference>
<dbReference type="GO" id="GO:0030154">
    <property type="term" value="P:cell differentiation"/>
    <property type="evidence" value="ECO:0007669"/>
    <property type="project" value="TreeGrafter"/>
</dbReference>
<evidence type="ECO:0000256" key="9">
    <source>
        <dbReference type="RuleBase" id="RU000682"/>
    </source>
</evidence>
<keyword evidence="6" id="KW-0804">Transcription</keyword>
<dbReference type="AlphaFoldDB" id="A0A3Q3BNP6"/>
<evidence type="ECO:0000256" key="3">
    <source>
        <dbReference type="ARBA" id="ARBA00023015"/>
    </source>
</evidence>
<keyword evidence="13" id="KW-1185">Reference proteome</keyword>
<evidence type="ECO:0000256" key="5">
    <source>
        <dbReference type="ARBA" id="ARBA00023155"/>
    </source>
</evidence>
<feature type="compositionally biased region" description="Basic and acidic residues" evidence="10">
    <location>
        <begin position="83"/>
        <end position="99"/>
    </location>
</feature>
<name>A0A3Q3BNP6_HAPBU</name>
<proteinExistence type="predicted"/>
<dbReference type="Gene3D" id="1.10.10.60">
    <property type="entry name" value="Homeodomain-like"/>
    <property type="match status" value="1"/>
</dbReference>
<feature type="DNA-binding region" description="Homeobox" evidence="8">
    <location>
        <begin position="100"/>
        <end position="159"/>
    </location>
</feature>
<keyword evidence="7 8" id="KW-0539">Nucleus</keyword>
<evidence type="ECO:0000313" key="13">
    <source>
        <dbReference type="Proteomes" id="UP000264840"/>
    </source>
</evidence>
<dbReference type="Pfam" id="PF00046">
    <property type="entry name" value="Homeodomain"/>
    <property type="match status" value="1"/>
</dbReference>
<evidence type="ECO:0000256" key="8">
    <source>
        <dbReference type="PROSITE-ProRule" id="PRU00108"/>
    </source>
</evidence>
<evidence type="ECO:0000256" key="10">
    <source>
        <dbReference type="SAM" id="MobiDB-lite"/>
    </source>
</evidence>
<dbReference type="InterPro" id="IPR050394">
    <property type="entry name" value="Homeobox_NK-like"/>
</dbReference>
<evidence type="ECO:0000259" key="11">
    <source>
        <dbReference type="PROSITE" id="PS50071"/>
    </source>
</evidence>
<dbReference type="PROSITE" id="PS50071">
    <property type="entry name" value="HOMEOBOX_2"/>
    <property type="match status" value="1"/>
</dbReference>
<protein>
    <submittedName>
        <fullName evidence="12">Ventral homeobox</fullName>
    </submittedName>
</protein>
<keyword evidence="2" id="KW-0217">Developmental protein</keyword>
<evidence type="ECO:0000256" key="7">
    <source>
        <dbReference type="ARBA" id="ARBA00023242"/>
    </source>
</evidence>
<dbReference type="PANTHER" id="PTHR24340:SF112">
    <property type="entry name" value="VENT HOMEOBOX"/>
    <property type="match status" value="1"/>
</dbReference>
<keyword evidence="4 8" id="KW-0238">DNA-binding</keyword>
<dbReference type="GO" id="GO:0005634">
    <property type="term" value="C:nucleus"/>
    <property type="evidence" value="ECO:0007669"/>
    <property type="project" value="UniProtKB-SubCell"/>
</dbReference>
<accession>A0A3Q3BNP6</accession>
<dbReference type="InterPro" id="IPR020479">
    <property type="entry name" value="HD_metazoa"/>
</dbReference>
<organism evidence="12 13">
    <name type="scientific">Haplochromis burtoni</name>
    <name type="common">Burton's mouthbrooder</name>
    <name type="synonym">Chromis burtoni</name>
    <dbReference type="NCBI Taxonomy" id="8153"/>
    <lineage>
        <taxon>Eukaryota</taxon>
        <taxon>Metazoa</taxon>
        <taxon>Chordata</taxon>
        <taxon>Craniata</taxon>
        <taxon>Vertebrata</taxon>
        <taxon>Euteleostomi</taxon>
        <taxon>Actinopterygii</taxon>
        <taxon>Neopterygii</taxon>
        <taxon>Teleostei</taxon>
        <taxon>Neoteleostei</taxon>
        <taxon>Acanthomorphata</taxon>
        <taxon>Ovalentaria</taxon>
        <taxon>Cichlomorphae</taxon>
        <taxon>Cichliformes</taxon>
        <taxon>Cichlidae</taxon>
        <taxon>African cichlids</taxon>
        <taxon>Pseudocrenilabrinae</taxon>
        <taxon>Haplochromini</taxon>
        <taxon>Haplochromis</taxon>
    </lineage>
</organism>
<keyword evidence="5 8" id="KW-0371">Homeobox</keyword>
<dbReference type="SUPFAM" id="SSF46689">
    <property type="entry name" value="Homeodomain-like"/>
    <property type="match status" value="1"/>
</dbReference>
<reference evidence="12" key="1">
    <citation type="submission" date="2025-08" db="UniProtKB">
        <authorList>
            <consortium name="Ensembl"/>
        </authorList>
    </citation>
    <scope>IDENTIFICATION</scope>
</reference>
<evidence type="ECO:0000256" key="1">
    <source>
        <dbReference type="ARBA" id="ARBA00004123"/>
    </source>
</evidence>
<comment type="subcellular location">
    <subcellularLocation>
        <location evidence="1 8 9">Nucleus</location>
    </subcellularLocation>
</comment>
<reference evidence="12" key="2">
    <citation type="submission" date="2025-09" db="UniProtKB">
        <authorList>
            <consortium name="Ensembl"/>
        </authorList>
    </citation>
    <scope>IDENTIFICATION</scope>
</reference>
<keyword evidence="3" id="KW-0805">Transcription regulation</keyword>
<feature type="region of interest" description="Disordered" evidence="10">
    <location>
        <begin position="83"/>
        <end position="103"/>
    </location>
</feature>
<dbReference type="CDD" id="cd00086">
    <property type="entry name" value="homeodomain"/>
    <property type="match status" value="1"/>
</dbReference>
<feature type="compositionally biased region" description="Polar residues" evidence="10">
    <location>
        <begin position="1"/>
        <end position="11"/>
    </location>
</feature>
<dbReference type="PRINTS" id="PR00024">
    <property type="entry name" value="HOMEOBOX"/>
</dbReference>
<dbReference type="GO" id="GO:0000978">
    <property type="term" value="F:RNA polymerase II cis-regulatory region sequence-specific DNA binding"/>
    <property type="evidence" value="ECO:0007669"/>
    <property type="project" value="TreeGrafter"/>
</dbReference>
<feature type="domain" description="Homeobox" evidence="11">
    <location>
        <begin position="98"/>
        <end position="158"/>
    </location>
</feature>
<dbReference type="Ensembl" id="ENSHBUT00000010876.1">
    <property type="protein sequence ID" value="ENSHBUP00000003151.1"/>
    <property type="gene ID" value="ENSHBUG00000004385.1"/>
</dbReference>
<feature type="region of interest" description="Disordered" evidence="10">
    <location>
        <begin position="1"/>
        <end position="20"/>
    </location>
</feature>
<evidence type="ECO:0000256" key="2">
    <source>
        <dbReference type="ARBA" id="ARBA00022473"/>
    </source>
</evidence>
<evidence type="ECO:0000313" key="12">
    <source>
        <dbReference type="Ensembl" id="ENSHBUP00000003151.1"/>
    </source>
</evidence>
<dbReference type="InterPro" id="IPR001356">
    <property type="entry name" value="HD"/>
</dbReference>
<evidence type="ECO:0000256" key="6">
    <source>
        <dbReference type="ARBA" id="ARBA00023163"/>
    </source>
</evidence>
<sequence>SPKQLNASNTRGQRRAAGPRTQHCARHWIHQAAPHRVSTQHLQALNSIVELYAEDEFVTLFLLLVCDVSEYLCGYESDRVSPDRLSVDEGNEGRKDAGPQRRVRTKFSSEQIKKLERIFIKQKYLDSGEREKTAQKLNLTETQVRTWFQNRRMKLKREFQDYLTPPVPPVIFQPLSPVQYHSMAGHLPHYSPTGHPFYSLPVPQLLHHQHMPPHYPHRTMIHHPHFY</sequence>
<dbReference type="InterPro" id="IPR009057">
    <property type="entry name" value="Homeodomain-like_sf"/>
</dbReference>
<dbReference type="PANTHER" id="PTHR24340">
    <property type="entry name" value="HOMEOBOX PROTEIN NKX"/>
    <property type="match status" value="1"/>
</dbReference>
<dbReference type="GO" id="GO:0000981">
    <property type="term" value="F:DNA-binding transcription factor activity, RNA polymerase II-specific"/>
    <property type="evidence" value="ECO:0007669"/>
    <property type="project" value="TreeGrafter"/>
</dbReference>
<dbReference type="STRING" id="8153.ENSHBUP00000003151"/>
<evidence type="ECO:0000256" key="4">
    <source>
        <dbReference type="ARBA" id="ARBA00023125"/>
    </source>
</evidence>
<dbReference type="Proteomes" id="UP000264840">
    <property type="component" value="Unplaced"/>
</dbReference>